<protein>
    <submittedName>
        <fullName evidence="1">DUF1667 domain-containing protein</fullName>
    </submittedName>
</protein>
<dbReference type="SUPFAM" id="SSF160148">
    <property type="entry name" value="CPE0013-like"/>
    <property type="match status" value="1"/>
</dbReference>
<proteinExistence type="predicted"/>
<accession>A0A7J3XYJ1</accession>
<dbReference type="InterPro" id="IPR012460">
    <property type="entry name" value="DUF1667"/>
</dbReference>
<evidence type="ECO:0000313" key="1">
    <source>
        <dbReference type="EMBL" id="HHP67760.1"/>
    </source>
</evidence>
<dbReference type="Pfam" id="PF07892">
    <property type="entry name" value="DUF1667"/>
    <property type="match status" value="1"/>
</dbReference>
<dbReference type="PANTHER" id="PTHR39450:SF1">
    <property type="entry name" value="DUF1667 DOMAIN-CONTAINING PROTEIN"/>
    <property type="match status" value="1"/>
</dbReference>
<dbReference type="InterPro" id="IPR036593">
    <property type="entry name" value="CPE0013-like_sf"/>
</dbReference>
<comment type="caution">
    <text evidence="1">The sequence shown here is derived from an EMBL/GenBank/DDBJ whole genome shotgun (WGS) entry which is preliminary data.</text>
</comment>
<name>A0A7J3XYJ1_9CREN</name>
<reference evidence="1" key="1">
    <citation type="journal article" date="2020" name="mSystems">
        <title>Genome- and Community-Level Interaction Insights into Carbon Utilization and Element Cycling Functions of Hydrothermarchaeota in Hydrothermal Sediment.</title>
        <authorList>
            <person name="Zhou Z."/>
            <person name="Liu Y."/>
            <person name="Xu W."/>
            <person name="Pan J."/>
            <person name="Luo Z.H."/>
            <person name="Li M."/>
        </authorList>
    </citation>
    <scope>NUCLEOTIDE SEQUENCE [LARGE SCALE GENOMIC DNA]</scope>
    <source>
        <strain evidence="1">SpSt-110</strain>
    </source>
</reference>
<dbReference type="AlphaFoldDB" id="A0A7J3XYJ1"/>
<organism evidence="1">
    <name type="scientific">Thermogladius calderae</name>
    <dbReference type="NCBI Taxonomy" id="1200300"/>
    <lineage>
        <taxon>Archaea</taxon>
        <taxon>Thermoproteota</taxon>
        <taxon>Thermoprotei</taxon>
        <taxon>Desulfurococcales</taxon>
        <taxon>Desulfurococcaceae</taxon>
        <taxon>Thermogladius</taxon>
    </lineage>
</organism>
<dbReference type="EMBL" id="DRYK01000040">
    <property type="protein sequence ID" value="HHP67760.1"/>
    <property type="molecule type" value="Genomic_DNA"/>
</dbReference>
<dbReference type="PANTHER" id="PTHR39450">
    <property type="entry name" value="MOLYBDOPTERIN OXIDOREDUCTASE, 4FE-4S CLUSTER-BINDING SUBUNIT"/>
    <property type="match status" value="1"/>
</dbReference>
<sequence length="113" mass="12344">MCPASCTLRVTMTAGGLGVEGNRCPRGVEYARQEVVKPLRRVMSVVKVRNGDLPTLSVITRDPVPKECIWPVMEKLASLEVEAPVEIGDVILRNVCGTDIVATRRVRRVATSV</sequence>
<dbReference type="Gene3D" id="3.10.530.10">
    <property type="entry name" value="CPE0013-like"/>
    <property type="match status" value="1"/>
</dbReference>
<gene>
    <name evidence="1" type="ORF">ENM60_03070</name>
</gene>